<dbReference type="EMBL" id="JADWOX010000019">
    <property type="protein sequence ID" value="MBI1686133.1"/>
    <property type="molecule type" value="Genomic_DNA"/>
</dbReference>
<sequence length="107" mass="11117">MTDATIKTDYGTAAATPAKAKTTARKTAAKATAAVKKAATTVAETAVEKTQVARDYVHDKTDAAVAWSKPKAEAAHKAAEDHPLALALGTFVAGAVFGFLLARNFDR</sequence>
<dbReference type="RefSeq" id="WP_198578030.1">
    <property type="nucleotide sequence ID" value="NZ_JADWOX010000019.1"/>
</dbReference>
<protein>
    <recommendedName>
        <fullName evidence="4">DUF883 domain-containing protein</fullName>
    </recommendedName>
</protein>
<keyword evidence="1" id="KW-0812">Transmembrane</keyword>
<evidence type="ECO:0008006" key="4">
    <source>
        <dbReference type="Google" id="ProtNLM"/>
    </source>
</evidence>
<name>A0ABS0T2M2_9CAUL</name>
<evidence type="ECO:0000256" key="1">
    <source>
        <dbReference type="SAM" id="Phobius"/>
    </source>
</evidence>
<gene>
    <name evidence="2" type="ORF">I4Q42_20900</name>
</gene>
<keyword evidence="3" id="KW-1185">Reference proteome</keyword>
<evidence type="ECO:0000313" key="2">
    <source>
        <dbReference type="EMBL" id="MBI1686133.1"/>
    </source>
</evidence>
<proteinExistence type="predicted"/>
<comment type="caution">
    <text evidence="2">The sequence shown here is derived from an EMBL/GenBank/DDBJ whole genome shotgun (WGS) entry which is preliminary data.</text>
</comment>
<keyword evidence="1" id="KW-1133">Transmembrane helix</keyword>
<keyword evidence="1" id="KW-0472">Membrane</keyword>
<feature type="transmembrane region" description="Helical" evidence="1">
    <location>
        <begin position="84"/>
        <end position="102"/>
    </location>
</feature>
<evidence type="ECO:0000313" key="3">
    <source>
        <dbReference type="Proteomes" id="UP000639859"/>
    </source>
</evidence>
<dbReference type="Proteomes" id="UP000639859">
    <property type="component" value="Unassembled WGS sequence"/>
</dbReference>
<reference evidence="2 3" key="1">
    <citation type="submission" date="2020-11" db="EMBL/GenBank/DDBJ databases">
        <title>genome sequence of strain KACC 18849.</title>
        <authorList>
            <person name="Gao J."/>
            <person name="Zhang X."/>
        </authorList>
    </citation>
    <scope>NUCLEOTIDE SEQUENCE [LARGE SCALE GENOMIC DNA]</scope>
    <source>
        <strain evidence="2 3">KACC 18849</strain>
    </source>
</reference>
<accession>A0ABS0T2M2</accession>
<organism evidence="2 3">
    <name type="scientific">Caulobacter hibisci</name>
    <dbReference type="NCBI Taxonomy" id="2035993"/>
    <lineage>
        <taxon>Bacteria</taxon>
        <taxon>Pseudomonadati</taxon>
        <taxon>Pseudomonadota</taxon>
        <taxon>Alphaproteobacteria</taxon>
        <taxon>Caulobacterales</taxon>
        <taxon>Caulobacteraceae</taxon>
        <taxon>Caulobacter</taxon>
    </lineage>
</organism>